<dbReference type="EMBL" id="JAKKPZ010000121">
    <property type="protein sequence ID" value="KAI1701334.1"/>
    <property type="molecule type" value="Genomic_DNA"/>
</dbReference>
<evidence type="ECO:0000313" key="3">
    <source>
        <dbReference type="EMBL" id="KAI1701330.1"/>
    </source>
</evidence>
<feature type="transmembrane region" description="Helical" evidence="2">
    <location>
        <begin position="73"/>
        <end position="93"/>
    </location>
</feature>
<evidence type="ECO:0000256" key="1">
    <source>
        <dbReference type="SAM" id="MobiDB-lite"/>
    </source>
</evidence>
<proteinExistence type="predicted"/>
<protein>
    <submittedName>
        <fullName evidence="4">Uncharacterized protein</fullName>
    </submittedName>
</protein>
<name>A0AAD4MRH0_9BILA</name>
<evidence type="ECO:0000313" key="5">
    <source>
        <dbReference type="Proteomes" id="UP001201812"/>
    </source>
</evidence>
<keyword evidence="2" id="KW-1133">Transmembrane helix</keyword>
<keyword evidence="2" id="KW-0812">Transmembrane</keyword>
<comment type="caution">
    <text evidence="4">The sequence shown here is derived from an EMBL/GenBank/DDBJ whole genome shotgun (WGS) entry which is preliminary data.</text>
</comment>
<keyword evidence="5" id="KW-1185">Reference proteome</keyword>
<evidence type="ECO:0000256" key="2">
    <source>
        <dbReference type="SAM" id="Phobius"/>
    </source>
</evidence>
<organism evidence="4 5">
    <name type="scientific">Ditylenchus destructor</name>
    <dbReference type="NCBI Taxonomy" id="166010"/>
    <lineage>
        <taxon>Eukaryota</taxon>
        <taxon>Metazoa</taxon>
        <taxon>Ecdysozoa</taxon>
        <taxon>Nematoda</taxon>
        <taxon>Chromadorea</taxon>
        <taxon>Rhabditida</taxon>
        <taxon>Tylenchina</taxon>
        <taxon>Tylenchomorpha</taxon>
        <taxon>Sphaerularioidea</taxon>
        <taxon>Anguinidae</taxon>
        <taxon>Anguininae</taxon>
        <taxon>Ditylenchus</taxon>
    </lineage>
</organism>
<feature type="compositionally biased region" description="Polar residues" evidence="1">
    <location>
        <begin position="99"/>
        <end position="114"/>
    </location>
</feature>
<feature type="region of interest" description="Disordered" evidence="1">
    <location>
        <begin position="99"/>
        <end position="158"/>
    </location>
</feature>
<sequence length="158" mass="18054">MLRGGQIRASVRHTEKTTQRIQDIIGGKFKVFKEEEFKQFLRDKKPNITDEEIDKIIAGSKRKVRIIKINVNYIRFVLLGIVAYLAYITFTFLERKTSQPKNASSQSGSHSAWNAPSPRPVDSDLEKKELKTGNEFDLNAIFPTATESDSGKQHGYHR</sequence>
<dbReference type="AlphaFoldDB" id="A0AAD4MRH0"/>
<keyword evidence="2" id="KW-0472">Membrane</keyword>
<evidence type="ECO:0000313" key="4">
    <source>
        <dbReference type="EMBL" id="KAI1701334.1"/>
    </source>
</evidence>
<feature type="compositionally biased region" description="Basic and acidic residues" evidence="1">
    <location>
        <begin position="121"/>
        <end position="134"/>
    </location>
</feature>
<dbReference type="EMBL" id="JAKKPZ010000121">
    <property type="protein sequence ID" value="KAI1701330.1"/>
    <property type="molecule type" value="Genomic_DNA"/>
</dbReference>
<reference evidence="4" key="1">
    <citation type="submission" date="2022-01" db="EMBL/GenBank/DDBJ databases">
        <title>Genome Sequence Resource for Two Populations of Ditylenchus destructor, the Migratory Endoparasitic Phytonematode.</title>
        <authorList>
            <person name="Zhang H."/>
            <person name="Lin R."/>
            <person name="Xie B."/>
        </authorList>
    </citation>
    <scope>NUCLEOTIDE SEQUENCE</scope>
    <source>
        <strain evidence="4">BazhouSP</strain>
    </source>
</reference>
<dbReference type="Proteomes" id="UP001201812">
    <property type="component" value="Unassembled WGS sequence"/>
</dbReference>
<accession>A0AAD4MRH0</accession>
<gene>
    <name evidence="3" type="ORF">DdX_16162</name>
    <name evidence="4" type="ORF">DdX_16166</name>
</gene>